<sequence length="101" mass="11121">MIYMIPDTGRYIQCIPLGRRNRLPTILRPRATNPVGVPSPRTGEKESPADNSSPADDESHECSVSQREEKESPAGDSSLAGDKSRRRRMAQVTSRKGLTAQ</sequence>
<accession>A0A427ANB7</accession>
<evidence type="ECO:0000256" key="1">
    <source>
        <dbReference type="SAM" id="MobiDB-lite"/>
    </source>
</evidence>
<protein>
    <submittedName>
        <fullName evidence="2">Uncharacterized protein</fullName>
    </submittedName>
</protein>
<gene>
    <name evidence="2" type="ORF">B296_00003173</name>
</gene>
<dbReference type="AlphaFoldDB" id="A0A427ANB7"/>
<evidence type="ECO:0000313" key="3">
    <source>
        <dbReference type="Proteomes" id="UP000287651"/>
    </source>
</evidence>
<proteinExistence type="predicted"/>
<dbReference type="Proteomes" id="UP000287651">
    <property type="component" value="Unassembled WGS sequence"/>
</dbReference>
<name>A0A427ANB7_ENSVE</name>
<comment type="caution">
    <text evidence="2">The sequence shown here is derived from an EMBL/GenBank/DDBJ whole genome shotgun (WGS) entry which is preliminary data.</text>
</comment>
<reference evidence="2 3" key="1">
    <citation type="journal article" date="2014" name="Agronomy (Basel)">
        <title>A Draft Genome Sequence for Ensete ventricosum, the Drought-Tolerant Tree Against Hunger.</title>
        <authorList>
            <person name="Harrison J."/>
            <person name="Moore K.A."/>
            <person name="Paszkiewicz K."/>
            <person name="Jones T."/>
            <person name="Grant M."/>
            <person name="Ambacheew D."/>
            <person name="Muzemil S."/>
            <person name="Studholme D.J."/>
        </authorList>
    </citation>
    <scope>NUCLEOTIDE SEQUENCE [LARGE SCALE GENOMIC DNA]</scope>
</reference>
<evidence type="ECO:0000313" key="2">
    <source>
        <dbReference type="EMBL" id="RRT77709.1"/>
    </source>
</evidence>
<dbReference type="EMBL" id="AMZH03001861">
    <property type="protein sequence ID" value="RRT77709.1"/>
    <property type="molecule type" value="Genomic_DNA"/>
</dbReference>
<feature type="region of interest" description="Disordered" evidence="1">
    <location>
        <begin position="17"/>
        <end position="101"/>
    </location>
</feature>
<organism evidence="2 3">
    <name type="scientific">Ensete ventricosum</name>
    <name type="common">Abyssinian banana</name>
    <name type="synonym">Musa ensete</name>
    <dbReference type="NCBI Taxonomy" id="4639"/>
    <lineage>
        <taxon>Eukaryota</taxon>
        <taxon>Viridiplantae</taxon>
        <taxon>Streptophyta</taxon>
        <taxon>Embryophyta</taxon>
        <taxon>Tracheophyta</taxon>
        <taxon>Spermatophyta</taxon>
        <taxon>Magnoliopsida</taxon>
        <taxon>Liliopsida</taxon>
        <taxon>Zingiberales</taxon>
        <taxon>Musaceae</taxon>
        <taxon>Ensete</taxon>
    </lineage>
</organism>
<feature type="compositionally biased region" description="Polar residues" evidence="1">
    <location>
        <begin position="91"/>
        <end position="101"/>
    </location>
</feature>